<dbReference type="RefSeq" id="WP_101541220.1">
    <property type="nucleotide sequence ID" value="NZ_PKGU01000001.1"/>
</dbReference>
<evidence type="ECO:0000259" key="1">
    <source>
        <dbReference type="PROSITE" id="PS51186"/>
    </source>
</evidence>
<comment type="caution">
    <text evidence="2">The sequence shown here is derived from an EMBL/GenBank/DDBJ whole genome shotgun (WGS) entry which is preliminary data.</text>
</comment>
<dbReference type="FunFam" id="3.40.630.30:FF:000047">
    <property type="entry name" value="Acetyltransferase, GNAT family"/>
    <property type="match status" value="1"/>
</dbReference>
<accession>A0A2I1M812</accession>
<gene>
    <name evidence="2" type="ORF">CYJ32_02240</name>
</gene>
<reference evidence="2 3" key="1">
    <citation type="submission" date="2017-12" db="EMBL/GenBank/DDBJ databases">
        <title>Phylogenetic diversity of female urinary microbiome.</title>
        <authorList>
            <person name="Thomas-White K."/>
            <person name="Wolfe A.J."/>
        </authorList>
    </citation>
    <scope>NUCLEOTIDE SEQUENCE [LARGE SCALE GENOMIC DNA]</scope>
    <source>
        <strain evidence="2 3">UMB0064</strain>
    </source>
</reference>
<dbReference type="PROSITE" id="PS51186">
    <property type="entry name" value="GNAT"/>
    <property type="match status" value="1"/>
</dbReference>
<dbReference type="InterPro" id="IPR000182">
    <property type="entry name" value="GNAT_dom"/>
</dbReference>
<dbReference type="EMBL" id="PKGU01000001">
    <property type="protein sequence ID" value="PKZ16264.1"/>
    <property type="molecule type" value="Genomic_DNA"/>
</dbReference>
<dbReference type="GO" id="GO:1990189">
    <property type="term" value="F:protein N-terminal-serine acetyltransferase activity"/>
    <property type="evidence" value="ECO:0007669"/>
    <property type="project" value="TreeGrafter"/>
</dbReference>
<feature type="domain" description="N-acetyltransferase" evidence="1">
    <location>
        <begin position="47"/>
        <end position="191"/>
    </location>
</feature>
<dbReference type="InterPro" id="IPR051908">
    <property type="entry name" value="Ribosomal_N-acetyltransferase"/>
</dbReference>
<sequence>MRINEFDQHIGETVEPVDFHYPDFKALSGSFVTIEHICVEQHLDDIWQFYRADHAHPKDWTYLFQEPFATKSDVQKLLEDYEVSTDPYFLAVRDNQTNTVLATFSLARIDTKNRVCEMSRVIYAPEFRRTRAATEAQYLMMRYVFETMHCRRYEWKCDSLNIPSRRAAEHLGFTFEGRFRNAVIYKGRSRDTDWLSVIDSEWPALETAFTHWLSDSNFNENGQQKQRLEDFRYETIS</sequence>
<dbReference type="Pfam" id="PF13302">
    <property type="entry name" value="Acetyltransf_3"/>
    <property type="match status" value="1"/>
</dbReference>
<organism evidence="2 3">
    <name type="scientific">Alloscardovia omnicolens</name>
    <dbReference type="NCBI Taxonomy" id="419015"/>
    <lineage>
        <taxon>Bacteria</taxon>
        <taxon>Bacillati</taxon>
        <taxon>Actinomycetota</taxon>
        <taxon>Actinomycetes</taxon>
        <taxon>Bifidobacteriales</taxon>
        <taxon>Bifidobacteriaceae</taxon>
        <taxon>Alloscardovia</taxon>
    </lineage>
</organism>
<evidence type="ECO:0000313" key="3">
    <source>
        <dbReference type="Proteomes" id="UP000242263"/>
    </source>
</evidence>
<dbReference type="Proteomes" id="UP000242263">
    <property type="component" value="Unassembled WGS sequence"/>
</dbReference>
<dbReference type="Gene3D" id="3.40.630.30">
    <property type="match status" value="1"/>
</dbReference>
<dbReference type="AlphaFoldDB" id="A0A2I1M812"/>
<evidence type="ECO:0000313" key="2">
    <source>
        <dbReference type="EMBL" id="PKZ16264.1"/>
    </source>
</evidence>
<dbReference type="SUPFAM" id="SSF55729">
    <property type="entry name" value="Acyl-CoA N-acyltransferases (Nat)"/>
    <property type="match status" value="1"/>
</dbReference>
<name>A0A2I1M812_9BIFI</name>
<dbReference type="GO" id="GO:0008999">
    <property type="term" value="F:protein-N-terminal-alanine acetyltransferase activity"/>
    <property type="evidence" value="ECO:0007669"/>
    <property type="project" value="TreeGrafter"/>
</dbReference>
<keyword evidence="2" id="KW-0808">Transferase</keyword>
<dbReference type="PANTHER" id="PTHR43441:SF2">
    <property type="entry name" value="FAMILY ACETYLTRANSFERASE, PUTATIVE (AFU_ORTHOLOGUE AFUA_7G00850)-RELATED"/>
    <property type="match status" value="1"/>
</dbReference>
<dbReference type="InterPro" id="IPR016181">
    <property type="entry name" value="Acyl_CoA_acyltransferase"/>
</dbReference>
<protein>
    <submittedName>
        <fullName evidence="2">GNAT family N-acetyltransferase</fullName>
    </submittedName>
</protein>
<dbReference type="PANTHER" id="PTHR43441">
    <property type="entry name" value="RIBOSOMAL-PROTEIN-SERINE ACETYLTRANSFERASE"/>
    <property type="match status" value="1"/>
</dbReference>
<proteinExistence type="predicted"/>